<proteinExistence type="predicted"/>
<feature type="domain" description="DUF1828" evidence="1">
    <location>
        <begin position="32"/>
        <end position="122"/>
    </location>
</feature>
<dbReference type="EMBL" id="FMID01000061">
    <property type="protein sequence ID" value="SCL76525.1"/>
    <property type="molecule type" value="Genomic_DNA"/>
</dbReference>
<evidence type="ECO:0000313" key="3">
    <source>
        <dbReference type="Proteomes" id="UP000184671"/>
    </source>
</evidence>
<sequence>MAIEAIEEEFRRKVCSQIHLRPEGINRYRVFTPFVFDDGDNLAIVLKDEDGAWTLTDEGHTLMHLTYSIDARELERGTRQKVIASVLSRFGLENNRGELAIRITGDRFGDALWSFIQALIRISDLTYLSRSRVYSTFQEDLRALIEEAVPEGRREFDWHDPEHDPEGKYTVDCKINGMQRPIYIFALANDDRVRDATINILQFEKWGRPFVSVGIFEDQEEVNRKVLAKFSDVCDKQFSNLPGNKDRIMQHLREMAGTASG</sequence>
<protein>
    <recommendedName>
        <fullName evidence="1">DUF1828 domain-containing protein</fullName>
    </recommendedName>
</protein>
<dbReference type="Pfam" id="PF08861">
    <property type="entry name" value="DUF1828"/>
    <property type="match status" value="1"/>
</dbReference>
<dbReference type="AlphaFoldDB" id="A0A1M4MNN4"/>
<name>A0A1M4MNN4_9EURY</name>
<dbReference type="Proteomes" id="UP000184671">
    <property type="component" value="Unassembled WGS sequence"/>
</dbReference>
<reference evidence="2 3" key="1">
    <citation type="submission" date="2016-08" db="EMBL/GenBank/DDBJ databases">
        <authorList>
            <person name="Seilhamer J.J."/>
        </authorList>
    </citation>
    <scope>NUCLEOTIDE SEQUENCE [LARGE SCALE GENOMIC DNA]</scope>
    <source>
        <strain evidence="2">L21-II-0</strain>
    </source>
</reference>
<organism evidence="2 3">
    <name type="scientific">Methanoculleus chikugoensis</name>
    <dbReference type="NCBI Taxonomy" id="118126"/>
    <lineage>
        <taxon>Archaea</taxon>
        <taxon>Methanobacteriati</taxon>
        <taxon>Methanobacteriota</taxon>
        <taxon>Stenosarchaea group</taxon>
        <taxon>Methanomicrobia</taxon>
        <taxon>Methanomicrobiales</taxon>
        <taxon>Methanomicrobiaceae</taxon>
        <taxon>Methanoculleus</taxon>
    </lineage>
</organism>
<dbReference type="RefSeq" id="WP_074370728.1">
    <property type="nucleotide sequence ID" value="NZ_FMID01000061.1"/>
</dbReference>
<dbReference type="InterPro" id="IPR014960">
    <property type="entry name" value="DUF1828"/>
</dbReference>
<evidence type="ECO:0000259" key="1">
    <source>
        <dbReference type="Pfam" id="PF08861"/>
    </source>
</evidence>
<dbReference type="STRING" id="118126.L21_2459"/>
<evidence type="ECO:0000313" key="2">
    <source>
        <dbReference type="EMBL" id="SCL76525.1"/>
    </source>
</evidence>
<accession>A0A1M4MNN4</accession>
<dbReference type="OrthoDB" id="104660at2157"/>
<gene>
    <name evidence="2" type="ORF">L21_2459</name>
</gene>